<dbReference type="Pfam" id="PF04629">
    <property type="entry name" value="ICA69"/>
    <property type="match status" value="1"/>
</dbReference>
<evidence type="ECO:0000313" key="3">
    <source>
        <dbReference type="Proteomes" id="UP000288716"/>
    </source>
</evidence>
<dbReference type="GO" id="GO:0005794">
    <property type="term" value="C:Golgi apparatus"/>
    <property type="evidence" value="ECO:0007669"/>
    <property type="project" value="TreeGrafter"/>
</dbReference>
<dbReference type="GO" id="GO:0019904">
    <property type="term" value="F:protein domain specific binding"/>
    <property type="evidence" value="ECO:0007669"/>
    <property type="project" value="InterPro"/>
</dbReference>
<dbReference type="InterPro" id="IPR006723">
    <property type="entry name" value="Islet_autoAg_Ica1_C"/>
</dbReference>
<dbReference type="AlphaFoldDB" id="A0A443SDJ5"/>
<dbReference type="SMART" id="SM01015">
    <property type="entry name" value="Arfaptin"/>
    <property type="match status" value="1"/>
</dbReference>
<dbReference type="PANTHER" id="PTHR10164:SF4">
    <property type="entry name" value="GH23156P"/>
    <property type="match status" value="1"/>
</dbReference>
<dbReference type="GO" id="GO:0051049">
    <property type="term" value="P:regulation of transport"/>
    <property type="evidence" value="ECO:0007669"/>
    <property type="project" value="TreeGrafter"/>
</dbReference>
<comment type="caution">
    <text evidence="2">The sequence shown here is derived from an EMBL/GenBank/DDBJ whole genome shotgun (WGS) entry which is preliminary data.</text>
</comment>
<dbReference type="PANTHER" id="PTHR10164">
    <property type="entry name" value="ISLET CELL AUTOANTIGEN 1"/>
    <property type="match status" value="1"/>
</dbReference>
<dbReference type="Gene3D" id="1.20.1270.60">
    <property type="entry name" value="Arfaptin homology (AH) domain/BAR domain"/>
    <property type="match status" value="1"/>
</dbReference>
<feature type="domain" description="AH" evidence="1">
    <location>
        <begin position="55"/>
        <end position="258"/>
    </location>
</feature>
<evidence type="ECO:0000259" key="1">
    <source>
        <dbReference type="PROSITE" id="PS50870"/>
    </source>
</evidence>
<accession>A0A443SDJ5</accession>
<dbReference type="STRING" id="299467.A0A443SDJ5"/>
<gene>
    <name evidence="2" type="ORF">B4U80_08906</name>
</gene>
<dbReference type="InterPro" id="IPR010504">
    <property type="entry name" value="AH_dom"/>
</dbReference>
<dbReference type="EMBL" id="NCKV01003542">
    <property type="protein sequence ID" value="RWS25597.1"/>
    <property type="molecule type" value="Genomic_DNA"/>
</dbReference>
<sequence length="456" mass="53264">MNLLRCDRNRNAYQNNDFDRFDKRSALSRIQQQYWETKQTLIRKLKKKEDDCIVNSDHELDTKLELFHCIEETCANLLLILEGYQDRLCTLSYEESAFGRFLKECGKIDKTRAGKMMSASGKTLSYTAQQRILLRSPLIRLYQEVETFQYRAITDTFTTIEKMEKARNAYRGALLWMKNVSQELDPDTFKQMEKFRKVQSHVRKTKAKFDKLKMDTLQKIDMLSASRCNMLSHALVAYQNSLLFFWEKSAKTMNSIAESFRGYQYYEFNLLKELSEPNKKLAEETANGSKLFEGDFDKDKLIFFDAEYHDDDDEIVAKSEETARSVNDEQLVELENQNQKPTVQDELRKKKVEDLFASHMQSDDLNLLQEFMTSPPNITPTDMSTSESFMSHFWNTDQSLLSNINVQKLNSVEESKVDKSQSKKTKESEWFNLFAELDPLANPDAIGKMGDDDRNC</sequence>
<dbReference type="SUPFAM" id="SSF103657">
    <property type="entry name" value="BAR/IMD domain-like"/>
    <property type="match status" value="1"/>
</dbReference>
<dbReference type="VEuPathDB" id="VectorBase:LDEU006443"/>
<dbReference type="Proteomes" id="UP000288716">
    <property type="component" value="Unassembled WGS sequence"/>
</dbReference>
<dbReference type="FunFam" id="1.20.1270.60:FF:000068">
    <property type="entry name" value="Islet cell autoantigen"/>
    <property type="match status" value="1"/>
</dbReference>
<organism evidence="2 3">
    <name type="scientific">Leptotrombidium deliense</name>
    <dbReference type="NCBI Taxonomy" id="299467"/>
    <lineage>
        <taxon>Eukaryota</taxon>
        <taxon>Metazoa</taxon>
        <taxon>Ecdysozoa</taxon>
        <taxon>Arthropoda</taxon>
        <taxon>Chelicerata</taxon>
        <taxon>Arachnida</taxon>
        <taxon>Acari</taxon>
        <taxon>Acariformes</taxon>
        <taxon>Trombidiformes</taxon>
        <taxon>Prostigmata</taxon>
        <taxon>Anystina</taxon>
        <taxon>Parasitengona</taxon>
        <taxon>Trombiculoidea</taxon>
        <taxon>Trombiculidae</taxon>
        <taxon>Leptotrombidium</taxon>
    </lineage>
</organism>
<dbReference type="InterPro" id="IPR027267">
    <property type="entry name" value="AH/BAR_dom_sf"/>
</dbReference>
<dbReference type="SMART" id="SM01237">
    <property type="entry name" value="ICA69"/>
    <property type="match status" value="1"/>
</dbReference>
<dbReference type="Pfam" id="PF06456">
    <property type="entry name" value="Arfaptin"/>
    <property type="match status" value="1"/>
</dbReference>
<keyword evidence="3" id="KW-1185">Reference proteome</keyword>
<dbReference type="InterPro" id="IPR024114">
    <property type="entry name" value="Islet_autoAg_Ica1/Ica1-like"/>
</dbReference>
<reference evidence="2 3" key="1">
    <citation type="journal article" date="2018" name="Gigascience">
        <title>Genomes of trombidid mites reveal novel predicted allergens and laterally-transferred genes associated with secondary metabolism.</title>
        <authorList>
            <person name="Dong X."/>
            <person name="Chaisiri K."/>
            <person name="Xia D."/>
            <person name="Armstrong S.D."/>
            <person name="Fang Y."/>
            <person name="Donnelly M.J."/>
            <person name="Kadowaki T."/>
            <person name="McGarry J.W."/>
            <person name="Darby A.C."/>
            <person name="Makepeace B.L."/>
        </authorList>
    </citation>
    <scope>NUCLEOTIDE SEQUENCE [LARGE SCALE GENOMIC DNA]</scope>
    <source>
        <strain evidence="2">UoL-UT</strain>
    </source>
</reference>
<evidence type="ECO:0000313" key="2">
    <source>
        <dbReference type="EMBL" id="RWS25597.1"/>
    </source>
</evidence>
<dbReference type="OrthoDB" id="2126778at2759"/>
<name>A0A443SDJ5_9ACAR</name>
<proteinExistence type="predicted"/>
<dbReference type="PROSITE" id="PS50870">
    <property type="entry name" value="AH"/>
    <property type="match status" value="1"/>
</dbReference>
<protein>
    <submittedName>
        <fullName evidence="2">Islet cell autoantigen 1-like protein</fullName>
    </submittedName>
</protein>